<sequence length="413" mass="44261">MSWGWEDDVMTSSALLHPFADPAKPEGDFVKIVRAEGTTLWDDTGKTYLDAMASLWFCQIGHGNREMVDAIGTQLAQLDSHHIFDPFTHQPAIDAAEAIRSVSPMPDGRVFLGSSGSEAVDTALKLMRQFHRLNGDPDRQILLRRTRGYHGTNWGGTTAQGIEPNRDGWGDLVPHFVEIDPDDVEDAARVFAEHGDRIAGVITEPIQGAGGVFPPSDGYLEGLRRLTEQHGALLCFDEVISGFGRTGSWFASQTYGVTPDLITFAKGVTSGYQPLSGVVVGRRVADAFESSDAMLRTGYTYSGHPAACAAGVTNIAIIERDGLVARATEIGERFEAAFAALTRDGVIAGHRGTGAVQAALLHADGIGTRQRMLEGGVVVRPIGEALAFCPPLTSTDAEIDTMIDVMVASIRPA</sequence>
<dbReference type="InterPro" id="IPR015422">
    <property type="entry name" value="PyrdxlP-dep_Trfase_small"/>
</dbReference>
<dbReference type="Proteomes" id="UP000011863">
    <property type="component" value="Chromosome"/>
</dbReference>
<dbReference type="EMBL" id="AP012057">
    <property type="protein sequence ID" value="BAN01993.1"/>
    <property type="molecule type" value="Genomic_DNA"/>
</dbReference>
<dbReference type="PIRSF" id="PIRSF000521">
    <property type="entry name" value="Transaminase_4ab_Lys_Orn"/>
    <property type="match status" value="1"/>
</dbReference>
<dbReference type="PANTHER" id="PTHR42684:SF3">
    <property type="entry name" value="ADENOSYLMETHIONINE-8-AMINO-7-OXONONANOATE AMINOTRANSFERASE"/>
    <property type="match status" value="1"/>
</dbReference>
<dbReference type="InterPro" id="IPR005814">
    <property type="entry name" value="Aminotrans_3"/>
</dbReference>
<dbReference type="GO" id="GO:0030170">
    <property type="term" value="F:pyridoxal phosphate binding"/>
    <property type="evidence" value="ECO:0007669"/>
    <property type="project" value="InterPro"/>
</dbReference>
<dbReference type="CDD" id="cd00610">
    <property type="entry name" value="OAT_like"/>
    <property type="match status" value="1"/>
</dbReference>
<keyword evidence="2 6" id="KW-0032">Aminotransferase</keyword>
<dbReference type="PROSITE" id="PS00600">
    <property type="entry name" value="AA_TRANSFER_CLASS_3"/>
    <property type="match status" value="1"/>
</dbReference>
<keyword evidence="3 6" id="KW-0808">Transferase</keyword>
<evidence type="ECO:0000313" key="6">
    <source>
        <dbReference type="EMBL" id="BAN01993.1"/>
    </source>
</evidence>
<comment type="cofactor">
    <cofactor evidence="1">
        <name>pyridoxal 5'-phosphate</name>
        <dbReference type="ChEBI" id="CHEBI:597326"/>
    </cofactor>
</comment>
<dbReference type="Pfam" id="PF00202">
    <property type="entry name" value="Aminotran_3"/>
    <property type="match status" value="1"/>
</dbReference>
<dbReference type="GO" id="GO:0009102">
    <property type="term" value="P:biotin biosynthetic process"/>
    <property type="evidence" value="ECO:0007669"/>
    <property type="project" value="TreeGrafter"/>
</dbReference>
<dbReference type="PANTHER" id="PTHR42684">
    <property type="entry name" value="ADENOSYLMETHIONINE-8-AMINO-7-OXONONANOATE AMINOTRANSFERASE"/>
    <property type="match status" value="1"/>
</dbReference>
<keyword evidence="4 5" id="KW-0663">Pyridoxal phosphate</keyword>
<evidence type="ECO:0000256" key="5">
    <source>
        <dbReference type="RuleBase" id="RU003560"/>
    </source>
</evidence>
<dbReference type="AlphaFoldDB" id="A0A6C7E6E8"/>
<keyword evidence="7" id="KW-1185">Reference proteome</keyword>
<evidence type="ECO:0000256" key="1">
    <source>
        <dbReference type="ARBA" id="ARBA00001933"/>
    </source>
</evidence>
<organism evidence="6 7">
    <name type="scientific">Ilumatobacter coccineus (strain NBRC 103263 / KCTC 29153 / YM16-304)</name>
    <dbReference type="NCBI Taxonomy" id="1313172"/>
    <lineage>
        <taxon>Bacteria</taxon>
        <taxon>Bacillati</taxon>
        <taxon>Actinomycetota</taxon>
        <taxon>Acidimicrobiia</taxon>
        <taxon>Acidimicrobiales</taxon>
        <taxon>Ilumatobacteraceae</taxon>
        <taxon>Ilumatobacter</taxon>
    </lineage>
</organism>
<gene>
    <name evidence="6" type="ORF">YM304_16790</name>
</gene>
<evidence type="ECO:0000256" key="3">
    <source>
        <dbReference type="ARBA" id="ARBA00022679"/>
    </source>
</evidence>
<comment type="similarity">
    <text evidence="5">Belongs to the class-III pyridoxal-phosphate-dependent aminotransferase family.</text>
</comment>
<dbReference type="InterPro" id="IPR015424">
    <property type="entry name" value="PyrdxlP-dep_Trfase"/>
</dbReference>
<name>A0A6C7E6E8_ILUCY</name>
<accession>A0A6C7E6E8</accession>
<dbReference type="InterPro" id="IPR049704">
    <property type="entry name" value="Aminotrans_3_PPA_site"/>
</dbReference>
<evidence type="ECO:0000256" key="2">
    <source>
        <dbReference type="ARBA" id="ARBA00022576"/>
    </source>
</evidence>
<protein>
    <submittedName>
        <fullName evidence="6">Aminotransferase</fullName>
        <ecNumber evidence="6">2.6.1.-</ecNumber>
    </submittedName>
</protein>
<dbReference type="InterPro" id="IPR015421">
    <property type="entry name" value="PyrdxlP-dep_Trfase_major"/>
</dbReference>
<proteinExistence type="inferred from homology"/>
<reference evidence="6 7" key="1">
    <citation type="journal article" date="2013" name="Int. J. Syst. Evol. Microbiol.">
        <title>Ilumatobacter nonamiense sp. nov. and Ilumatobacter coccineum sp. nov., isolated from seashore sand.</title>
        <authorList>
            <person name="Matsumoto A."/>
            <person name="Kasai H."/>
            <person name="Matsuo Y."/>
            <person name="Shizuri Y."/>
            <person name="Ichikawa N."/>
            <person name="Fujita N."/>
            <person name="Omura S."/>
            <person name="Takahashi Y."/>
        </authorList>
    </citation>
    <scope>NUCLEOTIDE SEQUENCE [LARGE SCALE GENOMIC DNA]</scope>
    <source>
        <strain evidence="7">NBRC 103263 / KCTC 29153 / YM16-304</strain>
    </source>
</reference>
<dbReference type="Gene3D" id="3.40.640.10">
    <property type="entry name" value="Type I PLP-dependent aspartate aminotransferase-like (Major domain)"/>
    <property type="match status" value="1"/>
</dbReference>
<dbReference type="GO" id="GO:0004015">
    <property type="term" value="F:adenosylmethionine-8-amino-7-oxononanoate transaminase activity"/>
    <property type="evidence" value="ECO:0007669"/>
    <property type="project" value="TreeGrafter"/>
</dbReference>
<dbReference type="FunFam" id="3.40.640.10:FF:000004">
    <property type="entry name" value="Acetylornithine aminotransferase"/>
    <property type="match status" value="1"/>
</dbReference>
<dbReference type="SUPFAM" id="SSF53383">
    <property type="entry name" value="PLP-dependent transferases"/>
    <property type="match status" value="1"/>
</dbReference>
<evidence type="ECO:0000313" key="7">
    <source>
        <dbReference type="Proteomes" id="UP000011863"/>
    </source>
</evidence>
<evidence type="ECO:0000256" key="4">
    <source>
        <dbReference type="ARBA" id="ARBA00022898"/>
    </source>
</evidence>
<dbReference type="Gene3D" id="3.90.1150.10">
    <property type="entry name" value="Aspartate Aminotransferase, domain 1"/>
    <property type="match status" value="1"/>
</dbReference>
<dbReference type="KEGG" id="aym:YM304_16790"/>
<dbReference type="EC" id="2.6.1.-" evidence="6"/>